<sequence>MFCKVVLLILFGSCIASATHNYKPLKYSVPEPLIQAFRPRGLKVSIPHTTGIQLFAFHGNINKPLHGNRPGQLNAEIRVKDGDHCVFQDPTVKLEIGDKIYYRLFVIKDNLGYRYDGGIYEVTDTTDAGSNNESRTIDVAEKTERPNPENFDLDSRMCEKRLLNLTQTLLNLQYEIDSLKDTNIILRDLVGEHPATTLTLHGPLPEDGMLNLLVQDVLRHKLGLRLGIRNVVRTGDGVVKFETATLDDKITVLKAAKQQLKYSKYSIVSI</sequence>
<protein>
    <submittedName>
        <fullName evidence="3">BetaGRP</fullName>
    </submittedName>
</protein>
<dbReference type="GO" id="GO:0030246">
    <property type="term" value="F:carbohydrate binding"/>
    <property type="evidence" value="ECO:0007669"/>
    <property type="project" value="InterPro"/>
</dbReference>
<dbReference type="EMBL" id="KX082894">
    <property type="protein sequence ID" value="APP89511.1"/>
    <property type="molecule type" value="mRNA"/>
</dbReference>
<dbReference type="InterPro" id="IPR031756">
    <property type="entry name" value="BGBP_N"/>
</dbReference>
<dbReference type="Gene3D" id="2.60.40.2140">
    <property type="entry name" value="Beta-1,3-glucan-recognition protein, N-terminal domain"/>
    <property type="match status" value="1"/>
</dbReference>
<proteinExistence type="evidence at transcript level"/>
<feature type="domain" description="CBM39" evidence="2">
    <location>
        <begin position="27"/>
        <end position="127"/>
    </location>
</feature>
<evidence type="ECO:0000313" key="3">
    <source>
        <dbReference type="EMBL" id="APP89511.1"/>
    </source>
</evidence>
<feature type="chain" id="PRO_5012069258" evidence="1">
    <location>
        <begin position="19"/>
        <end position="270"/>
    </location>
</feature>
<evidence type="ECO:0000259" key="2">
    <source>
        <dbReference type="PROSITE" id="PS51969"/>
    </source>
</evidence>
<dbReference type="AlphaFoldDB" id="A0A1L5YEV2"/>
<dbReference type="InterPro" id="IPR043030">
    <property type="entry name" value="BGBP_N_sf"/>
</dbReference>
<organism evidence="3">
    <name type="scientific">Anatolica polita borealis</name>
    <dbReference type="NCBI Taxonomy" id="442711"/>
    <lineage>
        <taxon>Eukaryota</taxon>
        <taxon>Metazoa</taxon>
        <taxon>Ecdysozoa</taxon>
        <taxon>Arthropoda</taxon>
        <taxon>Hexapoda</taxon>
        <taxon>Insecta</taxon>
        <taxon>Pterygota</taxon>
        <taxon>Neoptera</taxon>
        <taxon>Endopterygota</taxon>
        <taxon>Coleoptera</taxon>
        <taxon>Polyphaga</taxon>
        <taxon>Cucujiformia</taxon>
        <taxon>Tenebrionidae</taxon>
        <taxon>Pimeliinae</taxon>
        <taxon>Anatolica</taxon>
    </lineage>
</organism>
<keyword evidence="1" id="KW-0732">Signal</keyword>
<accession>A0A1L5YEV2</accession>
<reference evidence="3" key="1">
    <citation type="submission" date="2016-04" db="EMBL/GenBank/DDBJ databases">
        <title>Cloning and expression of betaGRP from Anatolica polita borealis.</title>
        <authorList>
            <person name="Xu X."/>
            <person name="Liu Z."/>
        </authorList>
    </citation>
    <scope>NUCLEOTIDE SEQUENCE</scope>
</reference>
<dbReference type="PROSITE" id="PS51969">
    <property type="entry name" value="CBM39"/>
    <property type="match status" value="1"/>
</dbReference>
<name>A0A1L5YEV2_9CUCU</name>
<dbReference type="Pfam" id="PF15886">
    <property type="entry name" value="CBM39"/>
    <property type="match status" value="1"/>
</dbReference>
<feature type="signal peptide" evidence="1">
    <location>
        <begin position="1"/>
        <end position="18"/>
    </location>
</feature>
<evidence type="ECO:0000256" key="1">
    <source>
        <dbReference type="SAM" id="SignalP"/>
    </source>
</evidence>